<dbReference type="Pfam" id="PF00071">
    <property type="entry name" value="Ras"/>
    <property type="match status" value="1"/>
</dbReference>
<keyword evidence="3" id="KW-0547">Nucleotide-binding</keyword>
<dbReference type="AlphaFoldDB" id="A0AAV1FJB7"/>
<sequence>MVLEVKGRVEAVEGNQQKLEVKLLLLGANSVGKSALTVRFLTRRFISEYGDIESVNSRVERIHGQEVCFNVWDSLYTQDCEKIPSVSDKQLQWADGIILVYSICDHQSFDVVRQQLQHIRRCRKSIPVVIVANKRDLWRHRSVSDEEGCLLAQSQSCSFFEVSAAETFHGVLLVFHHLFDLIRESRVLRKSSAGMQGIVRSMSAVFWKKRAE</sequence>
<evidence type="ECO:0000256" key="5">
    <source>
        <dbReference type="ARBA" id="ARBA00023134"/>
    </source>
</evidence>
<dbReference type="GO" id="GO:0005525">
    <property type="term" value="F:GTP binding"/>
    <property type="evidence" value="ECO:0007669"/>
    <property type="project" value="UniProtKB-KW"/>
</dbReference>
<dbReference type="Proteomes" id="UP001178508">
    <property type="component" value="Chromosome 8"/>
</dbReference>
<dbReference type="PROSITE" id="PS51421">
    <property type="entry name" value="RAS"/>
    <property type="match status" value="1"/>
</dbReference>
<name>A0AAV1FJB7_XYRNO</name>
<protein>
    <recommendedName>
        <fullName evidence="2">small monomeric GTPase</fullName>
        <ecNumber evidence="2">3.6.5.2</ecNumber>
    </recommendedName>
</protein>
<dbReference type="SMART" id="SM00173">
    <property type="entry name" value="RAS"/>
    <property type="match status" value="1"/>
</dbReference>
<keyword evidence="8" id="KW-1185">Reference proteome</keyword>
<comment type="similarity">
    <text evidence="1">Belongs to the small GTPase superfamily. Ras family.</text>
</comment>
<dbReference type="InterPro" id="IPR005225">
    <property type="entry name" value="Small_GTP-bd"/>
</dbReference>
<accession>A0AAV1FJB7</accession>
<dbReference type="SUPFAM" id="SSF52540">
    <property type="entry name" value="P-loop containing nucleoside triphosphate hydrolases"/>
    <property type="match status" value="1"/>
</dbReference>
<keyword evidence="5" id="KW-0342">GTP-binding</keyword>
<dbReference type="NCBIfam" id="TIGR00231">
    <property type="entry name" value="small_GTP"/>
    <property type="match status" value="1"/>
</dbReference>
<comment type="catalytic activity">
    <reaction evidence="6">
        <text>GTP + H2O = GDP + phosphate + H(+)</text>
        <dbReference type="Rhea" id="RHEA:19669"/>
        <dbReference type="ChEBI" id="CHEBI:15377"/>
        <dbReference type="ChEBI" id="CHEBI:15378"/>
        <dbReference type="ChEBI" id="CHEBI:37565"/>
        <dbReference type="ChEBI" id="CHEBI:43474"/>
        <dbReference type="ChEBI" id="CHEBI:58189"/>
        <dbReference type="EC" id="3.6.5.2"/>
    </reaction>
</comment>
<dbReference type="EC" id="3.6.5.2" evidence="2"/>
<evidence type="ECO:0000256" key="6">
    <source>
        <dbReference type="ARBA" id="ARBA00048098"/>
    </source>
</evidence>
<dbReference type="SMART" id="SM00175">
    <property type="entry name" value="RAB"/>
    <property type="match status" value="1"/>
</dbReference>
<evidence type="ECO:0000313" key="8">
    <source>
        <dbReference type="Proteomes" id="UP001178508"/>
    </source>
</evidence>
<keyword evidence="4" id="KW-0378">Hydrolase</keyword>
<dbReference type="PRINTS" id="PR00449">
    <property type="entry name" value="RASTRNSFRMNG"/>
</dbReference>
<evidence type="ECO:0000256" key="4">
    <source>
        <dbReference type="ARBA" id="ARBA00022801"/>
    </source>
</evidence>
<gene>
    <name evidence="7" type="ORF">XNOV1_A018388</name>
</gene>
<dbReference type="PANTHER" id="PTHR45704">
    <property type="entry name" value="RAS-LIKE FAMILY MEMBER 11"/>
    <property type="match status" value="1"/>
</dbReference>
<dbReference type="GO" id="GO:0003925">
    <property type="term" value="F:G protein activity"/>
    <property type="evidence" value="ECO:0007669"/>
    <property type="project" value="UniProtKB-EC"/>
</dbReference>
<proteinExistence type="inferred from homology"/>
<dbReference type="InterPro" id="IPR027417">
    <property type="entry name" value="P-loop_NTPase"/>
</dbReference>
<dbReference type="InterPro" id="IPR051065">
    <property type="entry name" value="Ras-related_GTPase"/>
</dbReference>
<evidence type="ECO:0000256" key="3">
    <source>
        <dbReference type="ARBA" id="ARBA00022741"/>
    </source>
</evidence>
<organism evidence="7 8">
    <name type="scientific">Xyrichtys novacula</name>
    <name type="common">Pearly razorfish</name>
    <name type="synonym">Hemipteronotus novacula</name>
    <dbReference type="NCBI Taxonomy" id="13765"/>
    <lineage>
        <taxon>Eukaryota</taxon>
        <taxon>Metazoa</taxon>
        <taxon>Chordata</taxon>
        <taxon>Craniata</taxon>
        <taxon>Vertebrata</taxon>
        <taxon>Euteleostomi</taxon>
        <taxon>Actinopterygii</taxon>
        <taxon>Neopterygii</taxon>
        <taxon>Teleostei</taxon>
        <taxon>Neoteleostei</taxon>
        <taxon>Acanthomorphata</taxon>
        <taxon>Eupercaria</taxon>
        <taxon>Labriformes</taxon>
        <taxon>Labridae</taxon>
        <taxon>Xyrichtys</taxon>
    </lineage>
</organism>
<dbReference type="EMBL" id="OY660871">
    <property type="protein sequence ID" value="CAJ1061258.1"/>
    <property type="molecule type" value="Genomic_DNA"/>
</dbReference>
<evidence type="ECO:0000256" key="2">
    <source>
        <dbReference type="ARBA" id="ARBA00011984"/>
    </source>
</evidence>
<dbReference type="Gene3D" id="3.40.50.300">
    <property type="entry name" value="P-loop containing nucleotide triphosphate hydrolases"/>
    <property type="match status" value="1"/>
</dbReference>
<reference evidence="7" key="1">
    <citation type="submission" date="2023-08" db="EMBL/GenBank/DDBJ databases">
        <authorList>
            <person name="Alioto T."/>
            <person name="Alioto T."/>
            <person name="Gomez Garrido J."/>
        </authorList>
    </citation>
    <scope>NUCLEOTIDE SEQUENCE</scope>
</reference>
<evidence type="ECO:0000313" key="7">
    <source>
        <dbReference type="EMBL" id="CAJ1061258.1"/>
    </source>
</evidence>
<dbReference type="InterPro" id="IPR001806">
    <property type="entry name" value="Small_GTPase"/>
</dbReference>
<evidence type="ECO:0000256" key="1">
    <source>
        <dbReference type="ARBA" id="ARBA00008344"/>
    </source>
</evidence>
<dbReference type="PROSITE" id="PS51419">
    <property type="entry name" value="RAB"/>
    <property type="match status" value="1"/>
</dbReference>